<reference evidence="6 7" key="1">
    <citation type="submission" date="2017-03" db="EMBL/GenBank/DDBJ databases">
        <title>Genome of the blue death feigning beetle - Asbolus verrucosus.</title>
        <authorList>
            <person name="Rider S.D."/>
        </authorList>
    </citation>
    <scope>NUCLEOTIDE SEQUENCE [LARGE SCALE GENOMIC DNA]</scope>
    <source>
        <strain evidence="6">Butters</strain>
        <tissue evidence="6">Head and leg muscle</tissue>
    </source>
</reference>
<accession>A0A482VDJ5</accession>
<keyword evidence="1 3" id="KW-0547">Nucleotide-binding</keyword>
<evidence type="ECO:0000256" key="3">
    <source>
        <dbReference type="PROSITE-ProRule" id="PRU00283"/>
    </source>
</evidence>
<dbReference type="PANTHER" id="PTHR47117:SF6">
    <property type="entry name" value="KINESIN-LIKE PROTEIN KIF16B"/>
    <property type="match status" value="1"/>
</dbReference>
<evidence type="ECO:0000259" key="5">
    <source>
        <dbReference type="PROSITE" id="PS50067"/>
    </source>
</evidence>
<dbReference type="PROSITE" id="PS50067">
    <property type="entry name" value="KINESIN_MOTOR_2"/>
    <property type="match status" value="1"/>
</dbReference>
<dbReference type="SUPFAM" id="SSF52540">
    <property type="entry name" value="P-loop containing nucleoside triphosphate hydrolases"/>
    <property type="match status" value="1"/>
</dbReference>
<dbReference type="GO" id="GO:0008017">
    <property type="term" value="F:microtubule binding"/>
    <property type="evidence" value="ECO:0007669"/>
    <property type="project" value="InterPro"/>
</dbReference>
<feature type="coiled-coil region" evidence="4">
    <location>
        <begin position="488"/>
        <end position="515"/>
    </location>
</feature>
<dbReference type="STRING" id="1661398.A0A482VDJ5"/>
<dbReference type="GO" id="GO:0007018">
    <property type="term" value="P:microtubule-based movement"/>
    <property type="evidence" value="ECO:0007669"/>
    <property type="project" value="InterPro"/>
</dbReference>
<name>A0A482VDJ5_ASBVE</name>
<dbReference type="AlphaFoldDB" id="A0A482VDJ5"/>
<evidence type="ECO:0000256" key="1">
    <source>
        <dbReference type="ARBA" id="ARBA00022741"/>
    </source>
</evidence>
<comment type="similarity">
    <text evidence="3">Belongs to the TRAFAC class myosin-kinesin ATPase superfamily. Kinesin family.</text>
</comment>
<feature type="non-terminal residue" evidence="6">
    <location>
        <position position="1"/>
    </location>
</feature>
<dbReference type="SMART" id="SM00129">
    <property type="entry name" value="KISc"/>
    <property type="match status" value="1"/>
</dbReference>
<dbReference type="Proteomes" id="UP000292052">
    <property type="component" value="Unassembled WGS sequence"/>
</dbReference>
<dbReference type="GO" id="GO:0003777">
    <property type="term" value="F:microtubule motor activity"/>
    <property type="evidence" value="ECO:0007669"/>
    <property type="project" value="InterPro"/>
</dbReference>
<dbReference type="InterPro" id="IPR036961">
    <property type="entry name" value="Kinesin_motor_dom_sf"/>
</dbReference>
<dbReference type="OrthoDB" id="3176171at2759"/>
<evidence type="ECO:0000256" key="2">
    <source>
        <dbReference type="ARBA" id="ARBA00022840"/>
    </source>
</evidence>
<dbReference type="EMBL" id="QDEB01111538">
    <property type="protein sequence ID" value="RZB45752.1"/>
    <property type="molecule type" value="Genomic_DNA"/>
</dbReference>
<feature type="coiled-coil region" evidence="4">
    <location>
        <begin position="836"/>
        <end position="885"/>
    </location>
</feature>
<protein>
    <submittedName>
        <fullName evidence="6">Kinesin-II 85 kDa subunit-like</fullName>
    </submittedName>
</protein>
<dbReference type="InterPro" id="IPR001752">
    <property type="entry name" value="Kinesin_motor_dom"/>
</dbReference>
<evidence type="ECO:0000313" key="7">
    <source>
        <dbReference type="Proteomes" id="UP000292052"/>
    </source>
</evidence>
<dbReference type="InterPro" id="IPR027417">
    <property type="entry name" value="P-loop_NTPase"/>
</dbReference>
<gene>
    <name evidence="6" type="ORF">BDFB_002613</name>
</gene>
<organism evidence="6 7">
    <name type="scientific">Asbolus verrucosus</name>
    <name type="common">Desert ironclad beetle</name>
    <dbReference type="NCBI Taxonomy" id="1661398"/>
    <lineage>
        <taxon>Eukaryota</taxon>
        <taxon>Metazoa</taxon>
        <taxon>Ecdysozoa</taxon>
        <taxon>Arthropoda</taxon>
        <taxon>Hexapoda</taxon>
        <taxon>Insecta</taxon>
        <taxon>Pterygota</taxon>
        <taxon>Neoptera</taxon>
        <taxon>Endopterygota</taxon>
        <taxon>Coleoptera</taxon>
        <taxon>Polyphaga</taxon>
        <taxon>Cucujiformia</taxon>
        <taxon>Tenebrionidae</taxon>
        <taxon>Pimeliinae</taxon>
        <taxon>Asbolus</taxon>
    </lineage>
</organism>
<feature type="domain" description="Kinesin motor" evidence="5">
    <location>
        <begin position="1"/>
        <end position="299"/>
    </location>
</feature>
<proteinExistence type="inferred from homology"/>
<dbReference type="Pfam" id="PF00225">
    <property type="entry name" value="Kinesin"/>
    <property type="match status" value="1"/>
</dbReference>
<evidence type="ECO:0000313" key="6">
    <source>
        <dbReference type="EMBL" id="RZB45752.1"/>
    </source>
</evidence>
<keyword evidence="4" id="KW-0175">Coiled coil</keyword>
<dbReference type="Gene3D" id="3.40.850.10">
    <property type="entry name" value="Kinesin motor domain"/>
    <property type="match status" value="1"/>
</dbReference>
<dbReference type="PRINTS" id="PR00380">
    <property type="entry name" value="KINESINHEAVY"/>
</dbReference>
<feature type="binding site" evidence="3">
    <location>
        <begin position="55"/>
        <end position="62"/>
    </location>
    <ligand>
        <name>ATP</name>
        <dbReference type="ChEBI" id="CHEBI:30616"/>
    </ligand>
</feature>
<keyword evidence="3" id="KW-0505">Motor protein</keyword>
<comment type="caution">
    <text evidence="6">The sequence shown here is derived from an EMBL/GenBank/DDBJ whole genome shotgun (WGS) entry which is preliminary data.</text>
</comment>
<keyword evidence="2 3" id="KW-0067">ATP-binding</keyword>
<dbReference type="PANTHER" id="PTHR47117">
    <property type="entry name" value="STAR-RELATED LIPID TRANSFER PROTEIN 9"/>
    <property type="match status" value="1"/>
</dbReference>
<keyword evidence="7" id="KW-1185">Reference proteome</keyword>
<dbReference type="GO" id="GO:0005524">
    <property type="term" value="F:ATP binding"/>
    <property type="evidence" value="ECO:0007669"/>
    <property type="project" value="UniProtKB-UniRule"/>
</dbReference>
<sequence length="1008" mass="114041">VPEQNAGDSRERIRRFTFDFCFHENSTQDDVFESVESVVSKAIKGRYHSCVLAYGQSSSGKTHTMMGFPHDPGLTPRLCQQVFSYLEEMAVRDETLSGKIAVSYLEIYNEKVRDLLYENEKCLHSPSLKIRQHPKKGPYVQGLTEHTVTDSASLLQLLEAGNSNRRVAATITNLQSSRSHSVFVITFDDIKLTLVDLAGSERAGNRCYSTSRFREGANINKSLVALGNVISALAEDAPKISKGIRKRFIPYRDSVLTWLLKDTLGGNSDTLMIATISPSSKCYSETVNTLRFGQRAKLIISIPVVNEDSREKTIRELRAEIARLKEFIKLGRFETVSMSKNQNNDSLNTTEKLIPVMSFTDTNGDKPVPSRLRRTFSVDHPLKKMESAPSRKFGSEETINKTKKLPLRISSVDKKIPETKRQEKSIVTEPKLKVEAKVDSIRRTPIKPRSQIVAAVTHRLYAKTKKREAATDTSDMPTSTPSKELTICANARQQLRELTRKAVRAQRIKNEETQTDLFPVLRVKEMSTDVDDLKISLYKVKNAETSTGTVQTEDKEISCTFLDSLKNAFVVTRSCGTQSIEKLSNPSTVSFTKYLHDVQEPRLEIFNPHTANPIYTNSVNINISHNYINGQRASDSVSDDSLDDQNNVCLPTPDLISNHNSLEPHAHATTKESLEIKIRHANCAILDQDQFEVNELVQEKPTYFIANCLTTPRHQETLNFINIPSVYVSEVYIVGEILDDHCQSFSLPIPEIAKPNIIEYKSYSDDCIKLIEPLVLKSIMKHIPECKKLDSSEEFGTDTEPPDSLEYHMNNSKKVRFSKTAKSQNERMLKAMSGFLEEATILMNNLTMAASKLEQEQEYDVQVTINGLDQKRKQKRKKLRSVQCQTEERRIKSDYIQTEPTSSQMDDFEVPVNKYELLLEDSCRRLEKKIATATEDGVIYNPWNVSVHGDSSIESNPVTFSDYGSLPRRRKSSSCTPSAYLRQLTTMRRRVVEASREELSNNSESSLS</sequence>
<evidence type="ECO:0000256" key="4">
    <source>
        <dbReference type="SAM" id="Coils"/>
    </source>
</evidence>